<dbReference type="Proteomes" id="UP000033551">
    <property type="component" value="Unassembled WGS sequence"/>
</dbReference>
<evidence type="ECO:0000313" key="2">
    <source>
        <dbReference type="EMBL" id="KJY23759.1"/>
    </source>
</evidence>
<dbReference type="AlphaFoldDB" id="A0A0F4IQ03"/>
<keyword evidence="3" id="KW-1185">Reference proteome</keyword>
<proteinExistence type="predicted"/>
<accession>A0A0F4IQ03</accession>
<feature type="compositionally biased region" description="Low complexity" evidence="1">
    <location>
        <begin position="73"/>
        <end position="90"/>
    </location>
</feature>
<comment type="caution">
    <text evidence="2">The sequence shown here is derived from an EMBL/GenBank/DDBJ whole genome shotgun (WGS) entry which is preliminary data.</text>
</comment>
<feature type="non-terminal residue" evidence="2">
    <location>
        <position position="1"/>
    </location>
</feature>
<sequence>GSGVGGRPGKGEIRGGVGVETGSGAVNRPPSLHSLTRMSDERSEQATPEKTSLEKASPENTPLEKTPLEKAPEGQAGQTEAAAAALSMRA</sequence>
<organism evidence="2 3">
    <name type="scientific">Streptomyces katrae</name>
    <dbReference type="NCBI Taxonomy" id="68223"/>
    <lineage>
        <taxon>Bacteria</taxon>
        <taxon>Bacillati</taxon>
        <taxon>Actinomycetota</taxon>
        <taxon>Actinomycetes</taxon>
        <taxon>Kitasatosporales</taxon>
        <taxon>Streptomycetaceae</taxon>
        <taxon>Streptomyces</taxon>
    </lineage>
</organism>
<evidence type="ECO:0000256" key="1">
    <source>
        <dbReference type="SAM" id="MobiDB-lite"/>
    </source>
</evidence>
<dbReference type="PATRIC" id="fig|68223.7.peg.4890"/>
<reference evidence="2 3" key="1">
    <citation type="submission" date="2015-02" db="EMBL/GenBank/DDBJ databases">
        <authorList>
            <person name="Ju K.-S."/>
            <person name="Doroghazi J.R."/>
            <person name="Metcalf W."/>
        </authorList>
    </citation>
    <scope>NUCLEOTIDE SEQUENCE [LARGE SCALE GENOMIC DNA]</scope>
    <source>
        <strain evidence="2 3">NRRL ISP-5550</strain>
    </source>
</reference>
<feature type="compositionally biased region" description="Gly residues" evidence="1">
    <location>
        <begin position="1"/>
        <end position="21"/>
    </location>
</feature>
<feature type="region of interest" description="Disordered" evidence="1">
    <location>
        <begin position="1"/>
        <end position="90"/>
    </location>
</feature>
<feature type="non-terminal residue" evidence="2">
    <location>
        <position position="90"/>
    </location>
</feature>
<name>A0A0F4IQ03_9ACTN</name>
<dbReference type="EMBL" id="JZWV01001369">
    <property type="protein sequence ID" value="KJY23759.1"/>
    <property type="molecule type" value="Genomic_DNA"/>
</dbReference>
<evidence type="ECO:0000313" key="3">
    <source>
        <dbReference type="Proteomes" id="UP000033551"/>
    </source>
</evidence>
<gene>
    <name evidence="2" type="ORF">VR44_37360</name>
</gene>
<protein>
    <submittedName>
        <fullName evidence="2">Uncharacterized protein</fullName>
    </submittedName>
</protein>